<evidence type="ECO:0000313" key="3">
    <source>
        <dbReference type="Proteomes" id="UP000515442"/>
    </source>
</evidence>
<evidence type="ECO:0000259" key="1">
    <source>
        <dbReference type="Pfam" id="PF10593"/>
    </source>
</evidence>
<gene>
    <name evidence="2" type="ORF">WP3W19E03_27450</name>
</gene>
<sequence length="891" mass="100327">MTIQNDKAKVLLAALIGAFDDQEELPLYDDIAEKAAGLAPLIGYLGPLHNIISEAEAIMPSRMNAGVSLVDVNAPHDEDWIHKRDIISIYGDAYGGYLRSQGWKPTVVNTLLNGDASKILGLLQDPTSKDAWSRRGLVIGHVQSGKTANYMGVIAKAADAGYKFIIVIAGIHNNLRKQTQQRVDEGFVGRSSDPADRVSIGVGLDRSYPNPVTLTNIISDFNKQMADRSGAQLNDFKKPVIIVIKKNVKTLEALHVWLRELNAKGRDRIADVPMLVIDDEADNASINTNKPDINPTATNSWIRKILRLFTKNCYIGYTATPFANIFIDPDAFDKEAYEELFPKDFIHALDAPTTYFGPDKVFLNDESSDAIIRKITDCENYLPLSHKNGFPALELPPSLYHALDQFIIARAIRNLRGQKRKHCSMLINVSRFVSVQKEVKSFIEIRLERIREAVKANYMMPESTSAKNEHMARLRSVFDAEFAGNEQGGKHYCWEEVKAALWCVFEHMRAYVVNSKSDEILDFAKYEKDGVGLTAIAIGGLSLSRGLTIEGLTISYMYRNTKMYDTLMQMGRWFGYRPGYEDICRVWLSTDSINWYKHIALASDELRQQITRMRQAEMSPKDFGLYIKSHPDSLLVTAANKMRNGEKVILNQNFTGLLVESYDLPLNPEINAANEALIEEYWRNGFGGVIEDTKQKGLFIPNVDVERIEEFLLRFKSHKDARQRTISAIEYLRAISAQYPKGDVLLISKGPVDFDRFRLGVQERTAEDATSDKWRVSGYRVASRGDEKLGLKPEQIMAAEKLATEGSKSRAKGPSDIHYRVVRDKPLLMLHVLEPTDKAELAGVRVPAWGLSYPDGLYGVEIEVIANKVWMEQMYGSLDDNPDADEDYDDE</sequence>
<organism evidence="2 3">
    <name type="scientific">Aeromonas veronii</name>
    <dbReference type="NCBI Taxonomy" id="654"/>
    <lineage>
        <taxon>Bacteria</taxon>
        <taxon>Pseudomonadati</taxon>
        <taxon>Pseudomonadota</taxon>
        <taxon>Gammaproteobacteria</taxon>
        <taxon>Aeromonadales</taxon>
        <taxon>Aeromonadaceae</taxon>
        <taxon>Aeromonas</taxon>
    </lineage>
</organism>
<dbReference type="Proteomes" id="UP000515442">
    <property type="component" value="Chromosome"/>
</dbReference>
<dbReference type="RefSeq" id="WP_182937755.1">
    <property type="nucleotide sequence ID" value="NZ_AP022038.1"/>
</dbReference>
<protein>
    <submittedName>
        <fullName evidence="2">Endonuclease</fullName>
    </submittedName>
</protein>
<dbReference type="GO" id="GO:0004519">
    <property type="term" value="F:endonuclease activity"/>
    <property type="evidence" value="ECO:0007669"/>
    <property type="project" value="UniProtKB-KW"/>
</dbReference>
<feature type="domain" description="Putative endonuclease Z1" evidence="1">
    <location>
        <begin position="398"/>
        <end position="634"/>
    </location>
</feature>
<proteinExistence type="predicted"/>
<dbReference type="AlphaFoldDB" id="A0A6S5BX59"/>
<evidence type="ECO:0000313" key="2">
    <source>
        <dbReference type="EMBL" id="BBR40220.1"/>
    </source>
</evidence>
<dbReference type="SUPFAM" id="SSF52540">
    <property type="entry name" value="P-loop containing nucleoside triphosphate hydrolases"/>
    <property type="match status" value="1"/>
</dbReference>
<reference evidence="2 3" key="1">
    <citation type="submission" date="2019-12" db="EMBL/GenBank/DDBJ databases">
        <title>complete genome sequences of Aeromonas veronii str. WP3-W19-ESBL-03 isolated from wastewater treatment plant effluent.</title>
        <authorList>
            <person name="Sekizuka T."/>
            <person name="Itokawa K."/>
            <person name="Yatsu K."/>
            <person name="Inamine Y."/>
            <person name="Kuroda M."/>
        </authorList>
    </citation>
    <scope>NUCLEOTIDE SEQUENCE [LARGE SCALE GENOMIC DNA]</scope>
    <source>
        <strain evidence="2 3">WP3-W19-ESBL-03</strain>
    </source>
</reference>
<name>A0A6S5BX59_AERVE</name>
<keyword evidence="2" id="KW-0255">Endonuclease</keyword>
<dbReference type="InterPro" id="IPR018310">
    <property type="entry name" value="Put_endonuclease_Z1-dom"/>
</dbReference>
<keyword evidence="2" id="KW-0378">Hydrolase</keyword>
<dbReference type="EMBL" id="AP022038">
    <property type="protein sequence ID" value="BBR40220.1"/>
    <property type="molecule type" value="Genomic_DNA"/>
</dbReference>
<accession>A0A6S5BX59</accession>
<dbReference type="InterPro" id="IPR027417">
    <property type="entry name" value="P-loop_NTPase"/>
</dbReference>
<dbReference type="Pfam" id="PF10593">
    <property type="entry name" value="Z1"/>
    <property type="match status" value="1"/>
</dbReference>
<dbReference type="Gene3D" id="3.40.50.300">
    <property type="entry name" value="P-loop containing nucleotide triphosphate hydrolases"/>
    <property type="match status" value="1"/>
</dbReference>
<keyword evidence="2" id="KW-0540">Nuclease</keyword>